<dbReference type="KEGG" id="kbs:EPA93_13440"/>
<protein>
    <recommendedName>
        <fullName evidence="3">Abortive infection protein</fullName>
    </recommendedName>
</protein>
<dbReference type="AlphaFoldDB" id="A0A4P6JPF2"/>
<proteinExistence type="predicted"/>
<dbReference type="SUPFAM" id="SSF51445">
    <property type="entry name" value="(Trans)glycosidases"/>
    <property type="match status" value="1"/>
</dbReference>
<evidence type="ECO:0008006" key="3">
    <source>
        <dbReference type="Google" id="ProtNLM"/>
    </source>
</evidence>
<name>A0A4P6JPF2_KTERU</name>
<sequence length="352" mass="39376">MSLNNTQSVVRHKRSLRARGIGYDTGFSADGETRRPFDHEIVRRELQIIRDDLHCTAVRLFGDELDRLEFAARHAADLGLEVWFSPFTQQFGPEAMLNLLADAAERAERIRRQGAEVVFVTGAELSLFNTGFLPGDSLEERVTNLLKRQPETLQSMAGLPARINEFLARAVATVRERFGGKVTYASIPLEGIDWTPFDIVSVDLHRSKEIAHIFQQGVRTLVAQGKPVAITEFGCTTHRGAADHGGRGGGEMIEFDGSTPVRLKGDYIRDEQVQATYLRELLDIFTAEGVDAAFACTFVCYGWPHRSNPHEDFDMASWGVVKVLENRTGETYPDMPWEPKAAFTALADYYHA</sequence>
<evidence type="ECO:0000313" key="1">
    <source>
        <dbReference type="EMBL" id="QBD76952.1"/>
    </source>
</evidence>
<dbReference type="EMBL" id="CP035758">
    <property type="protein sequence ID" value="QBD76952.1"/>
    <property type="molecule type" value="Genomic_DNA"/>
</dbReference>
<dbReference type="OrthoDB" id="151193at2"/>
<dbReference type="InterPro" id="IPR017853">
    <property type="entry name" value="GH"/>
</dbReference>
<keyword evidence="2" id="KW-1185">Reference proteome</keyword>
<accession>A0A4P6JPF2</accession>
<dbReference type="Proteomes" id="UP000290365">
    <property type="component" value="Chromosome"/>
</dbReference>
<reference evidence="1 2" key="1">
    <citation type="submission" date="2019-01" db="EMBL/GenBank/DDBJ databases">
        <title>Ktedonosporobacter rubrisoli SCAWS-G2.</title>
        <authorList>
            <person name="Huang Y."/>
            <person name="Yan B."/>
        </authorList>
    </citation>
    <scope>NUCLEOTIDE SEQUENCE [LARGE SCALE GENOMIC DNA]</scope>
    <source>
        <strain evidence="1 2">SCAWS-G2</strain>
    </source>
</reference>
<organism evidence="1 2">
    <name type="scientific">Ktedonosporobacter rubrisoli</name>
    <dbReference type="NCBI Taxonomy" id="2509675"/>
    <lineage>
        <taxon>Bacteria</taxon>
        <taxon>Bacillati</taxon>
        <taxon>Chloroflexota</taxon>
        <taxon>Ktedonobacteria</taxon>
        <taxon>Ktedonobacterales</taxon>
        <taxon>Ktedonosporobacteraceae</taxon>
        <taxon>Ktedonosporobacter</taxon>
    </lineage>
</organism>
<gene>
    <name evidence="1" type="ORF">EPA93_13440</name>
</gene>
<evidence type="ECO:0000313" key="2">
    <source>
        <dbReference type="Proteomes" id="UP000290365"/>
    </source>
</evidence>
<dbReference type="Gene3D" id="3.20.20.80">
    <property type="entry name" value="Glycosidases"/>
    <property type="match status" value="1"/>
</dbReference>